<evidence type="ECO:0000256" key="1">
    <source>
        <dbReference type="SAM" id="Phobius"/>
    </source>
</evidence>
<keyword evidence="1" id="KW-0472">Membrane</keyword>
<comment type="caution">
    <text evidence="2">The sequence shown here is derived from an EMBL/GenBank/DDBJ whole genome shotgun (WGS) entry which is preliminary data.</text>
</comment>
<keyword evidence="3" id="KW-1185">Reference proteome</keyword>
<gene>
    <name evidence="2" type="ORF">G4B88_019684</name>
</gene>
<dbReference type="EMBL" id="JAATIQ010000029">
    <property type="protein sequence ID" value="KAF4397963.1"/>
    <property type="molecule type" value="Genomic_DNA"/>
</dbReference>
<dbReference type="AlphaFoldDB" id="A0A7J6HRQ8"/>
<name>A0A7J6HRQ8_CANSA</name>
<protein>
    <submittedName>
        <fullName evidence="2">Uncharacterized protein</fullName>
    </submittedName>
</protein>
<feature type="transmembrane region" description="Helical" evidence="1">
    <location>
        <begin position="51"/>
        <end position="69"/>
    </location>
</feature>
<accession>A0A7J6HRQ8</accession>
<organism evidence="2 3">
    <name type="scientific">Cannabis sativa</name>
    <name type="common">Hemp</name>
    <name type="synonym">Marijuana</name>
    <dbReference type="NCBI Taxonomy" id="3483"/>
    <lineage>
        <taxon>Eukaryota</taxon>
        <taxon>Viridiplantae</taxon>
        <taxon>Streptophyta</taxon>
        <taxon>Embryophyta</taxon>
        <taxon>Tracheophyta</taxon>
        <taxon>Spermatophyta</taxon>
        <taxon>Magnoliopsida</taxon>
        <taxon>eudicotyledons</taxon>
        <taxon>Gunneridae</taxon>
        <taxon>Pentapetalae</taxon>
        <taxon>rosids</taxon>
        <taxon>fabids</taxon>
        <taxon>Rosales</taxon>
        <taxon>Cannabaceae</taxon>
        <taxon>Cannabis</taxon>
    </lineage>
</organism>
<dbReference type="Proteomes" id="UP000583929">
    <property type="component" value="Unassembled WGS sequence"/>
</dbReference>
<evidence type="ECO:0000313" key="2">
    <source>
        <dbReference type="EMBL" id="KAF4397963.1"/>
    </source>
</evidence>
<proteinExistence type="predicted"/>
<reference evidence="2 3" key="1">
    <citation type="journal article" date="2020" name="bioRxiv">
        <title>Sequence and annotation of 42 cannabis genomes reveals extensive copy number variation in cannabinoid synthesis and pathogen resistance genes.</title>
        <authorList>
            <person name="Mckernan K.J."/>
            <person name="Helbert Y."/>
            <person name="Kane L.T."/>
            <person name="Ebling H."/>
            <person name="Zhang L."/>
            <person name="Liu B."/>
            <person name="Eaton Z."/>
            <person name="Mclaughlin S."/>
            <person name="Kingan S."/>
            <person name="Baybayan P."/>
            <person name="Concepcion G."/>
            <person name="Jordan M."/>
            <person name="Riva A."/>
            <person name="Barbazuk W."/>
            <person name="Harkins T."/>
        </authorList>
    </citation>
    <scope>NUCLEOTIDE SEQUENCE [LARGE SCALE GENOMIC DNA]</scope>
    <source>
        <strain evidence="3">cv. Jamaican Lion 4</strain>
        <tissue evidence="2">Leaf</tissue>
    </source>
</reference>
<keyword evidence="1" id="KW-1133">Transmembrane helix</keyword>
<evidence type="ECO:0000313" key="3">
    <source>
        <dbReference type="Proteomes" id="UP000583929"/>
    </source>
</evidence>
<sequence length="84" mass="9573">MDNSKLYKDPDKLGILVTKPSCYDFQLGQDKSIGRGTYFFFGGPARDLHELLMFFSVCCIHPGLLLVIVEEMMTCHVILCVIHY</sequence>
<keyword evidence="1" id="KW-0812">Transmembrane</keyword>